<proteinExistence type="inferred from homology"/>
<dbReference type="eggNOG" id="COG1028">
    <property type="taxonomic scope" value="Bacteria"/>
</dbReference>
<comment type="caution">
    <text evidence="3">The sequence shown here is derived from an EMBL/GenBank/DDBJ whole genome shotgun (WGS) entry which is preliminary data.</text>
</comment>
<dbReference type="EC" id="1.1.1.100" evidence="3"/>
<organism evidence="3 4">
    <name type="scientific">Accumulibacter regalis</name>
    <dbReference type="NCBI Taxonomy" id="522306"/>
    <lineage>
        <taxon>Bacteria</taxon>
        <taxon>Pseudomonadati</taxon>
        <taxon>Pseudomonadota</taxon>
        <taxon>Betaproteobacteria</taxon>
        <taxon>Candidatus Accumulibacter</taxon>
    </lineage>
</organism>
<protein>
    <submittedName>
        <fullName evidence="3">3-oxoacyl-[acyl-carrier-protein] reductase FabG</fullName>
        <ecNumber evidence="3">1.1.1.100</ecNumber>
    </submittedName>
</protein>
<dbReference type="PATRIC" id="fig|1454004.3.peg.2739"/>
<dbReference type="InterPro" id="IPR036291">
    <property type="entry name" value="NAD(P)-bd_dom_sf"/>
</dbReference>
<keyword evidence="2 3" id="KW-0560">Oxidoreductase</keyword>
<dbReference type="PRINTS" id="PR00081">
    <property type="entry name" value="GDHRDH"/>
</dbReference>
<dbReference type="Pfam" id="PF13561">
    <property type="entry name" value="adh_short_C2"/>
    <property type="match status" value="1"/>
</dbReference>
<sequence length="246" mass="25206">MEKVALVTGAAGGLGQAVAARLAEAGWELLLTSRDGERLTHSYGDSHVQVVADCSSVAGARHVLEVAKAHQLLPTAFAHCVGNIRLGALHRMSDADFAACLSANLFSAFHTLAAFVGALRDAKCPGSAVLVSSAAARIGTPNHEAVAAAKAGVEGLVRSAAATYASNGIRINAVAPGIMDTPASTAILGTAMGREAAARQYPLPGIGSPDELAELMVWLLSDKAARVTGQVWSMDAGFSTVRPLVR</sequence>
<dbReference type="PANTHER" id="PTHR43477:SF1">
    <property type="entry name" value="DIHYDROANTICAPSIN 7-DEHYDROGENASE"/>
    <property type="match status" value="1"/>
</dbReference>
<reference evidence="3" key="1">
    <citation type="submission" date="2014-02" db="EMBL/GenBank/DDBJ databases">
        <title>Expanding our view of genomic diversity in Candidatus Accumulibacter clades.</title>
        <authorList>
            <person name="Skennerton C.T."/>
            <person name="Barr J.J."/>
            <person name="Slater F.R."/>
            <person name="Bond P.L."/>
            <person name="Tyson G.W."/>
        </authorList>
    </citation>
    <scope>NUCLEOTIDE SEQUENCE [LARGE SCALE GENOMIC DNA]</scope>
</reference>
<dbReference type="GO" id="GO:0004316">
    <property type="term" value="F:3-oxoacyl-[acyl-carrier-protein] reductase (NADPH) activity"/>
    <property type="evidence" value="ECO:0007669"/>
    <property type="project" value="UniProtKB-EC"/>
</dbReference>
<dbReference type="CDD" id="cd05233">
    <property type="entry name" value="SDR_c"/>
    <property type="match status" value="1"/>
</dbReference>
<evidence type="ECO:0000256" key="2">
    <source>
        <dbReference type="ARBA" id="ARBA00023002"/>
    </source>
</evidence>
<evidence type="ECO:0000256" key="1">
    <source>
        <dbReference type="ARBA" id="ARBA00006484"/>
    </source>
</evidence>
<keyword evidence="4" id="KW-1185">Reference proteome</keyword>
<evidence type="ECO:0000313" key="3">
    <source>
        <dbReference type="EMBL" id="EXI87301.1"/>
    </source>
</evidence>
<dbReference type="STRING" id="1454004.AW11_02649"/>
<evidence type="ECO:0000313" key="4">
    <source>
        <dbReference type="Proteomes" id="UP000022141"/>
    </source>
</evidence>
<dbReference type="AlphaFoldDB" id="A0A011PIB1"/>
<dbReference type="InterPro" id="IPR002347">
    <property type="entry name" value="SDR_fam"/>
</dbReference>
<comment type="similarity">
    <text evidence="1">Belongs to the short-chain dehydrogenases/reductases (SDR) family.</text>
</comment>
<name>A0A011PIB1_ACCRE</name>
<dbReference type="SUPFAM" id="SSF51735">
    <property type="entry name" value="NAD(P)-binding Rossmann-fold domains"/>
    <property type="match status" value="1"/>
</dbReference>
<accession>A0A011PIB1</accession>
<dbReference type="PANTHER" id="PTHR43477">
    <property type="entry name" value="DIHYDROANTICAPSIN 7-DEHYDROGENASE"/>
    <property type="match status" value="1"/>
</dbReference>
<dbReference type="EMBL" id="JEMY01000035">
    <property type="protein sequence ID" value="EXI87301.1"/>
    <property type="molecule type" value="Genomic_DNA"/>
</dbReference>
<dbReference type="Proteomes" id="UP000022141">
    <property type="component" value="Unassembled WGS sequence"/>
</dbReference>
<dbReference type="Gene3D" id="3.40.50.720">
    <property type="entry name" value="NAD(P)-binding Rossmann-like Domain"/>
    <property type="match status" value="1"/>
</dbReference>
<dbReference type="InterPro" id="IPR051122">
    <property type="entry name" value="SDR_DHRS6-like"/>
</dbReference>
<gene>
    <name evidence="3" type="primary">fabG_3</name>
    <name evidence="3" type="ORF">AW11_02649</name>
</gene>